<sequence>MERLLKEHRKEQDERRQRNDALRRQAVNATKEAGQALTAKLEGEQTRQRDIEQQAKQLKAQTTRYSKQTKQWLTLVDNFNVALKELGDVQQWASVMERDLTQVMGTLEEVHRGPPNTTSL</sequence>
<proteinExistence type="inferred from homology"/>
<dbReference type="OrthoDB" id="20018at2759"/>
<dbReference type="AlphaFoldDB" id="A0A261Y4G0"/>
<comment type="caution">
    <text evidence="4">The sequence shown here is derived from an EMBL/GenBank/DDBJ whole genome shotgun (WGS) entry which is preliminary data.</text>
</comment>
<keyword evidence="5" id="KW-1185">Reference proteome</keyword>
<reference evidence="4 5" key="1">
    <citation type="journal article" date="2017" name="Mycologia">
        <title>Bifiguratus adelaidae, gen. et sp. nov., a new member of Mucoromycotina in endophytic and soil-dwelling habitats.</title>
        <authorList>
            <person name="Torres-Cruz T.J."/>
            <person name="Billingsley Tobias T.L."/>
            <person name="Almatruk M."/>
            <person name="Hesse C."/>
            <person name="Kuske C.R."/>
            <person name="Desiro A."/>
            <person name="Benucci G.M."/>
            <person name="Bonito G."/>
            <person name="Stajich J.E."/>
            <person name="Dunlap C."/>
            <person name="Arnold A.E."/>
            <person name="Porras-Alfaro A."/>
        </authorList>
    </citation>
    <scope>NUCLEOTIDE SEQUENCE [LARGE SCALE GENOMIC DNA]</scope>
    <source>
        <strain evidence="4 5">AZ0501</strain>
    </source>
</reference>
<dbReference type="EMBL" id="MVBO01000014">
    <property type="protein sequence ID" value="OZJ05491.1"/>
    <property type="molecule type" value="Genomic_DNA"/>
</dbReference>
<feature type="compositionally biased region" description="Basic and acidic residues" evidence="3">
    <location>
        <begin position="1"/>
        <end position="23"/>
    </location>
</feature>
<dbReference type="GO" id="GO:0016197">
    <property type="term" value="P:endosomal transport"/>
    <property type="evidence" value="ECO:0007669"/>
    <property type="project" value="TreeGrafter"/>
</dbReference>
<dbReference type="PANTHER" id="PTHR13073">
    <property type="entry name" value="BLOC-1 COMPLEX SUBUNIT 1"/>
    <property type="match status" value="1"/>
</dbReference>
<organism evidence="4 5">
    <name type="scientific">Bifiguratus adelaidae</name>
    <dbReference type="NCBI Taxonomy" id="1938954"/>
    <lineage>
        <taxon>Eukaryota</taxon>
        <taxon>Fungi</taxon>
        <taxon>Fungi incertae sedis</taxon>
        <taxon>Mucoromycota</taxon>
        <taxon>Mucoromycotina</taxon>
        <taxon>Endogonomycetes</taxon>
        <taxon>Endogonales</taxon>
        <taxon>Endogonales incertae sedis</taxon>
        <taxon>Bifiguratus</taxon>
    </lineage>
</organism>
<evidence type="ECO:0000256" key="1">
    <source>
        <dbReference type="ARBA" id="ARBA00007133"/>
    </source>
</evidence>
<evidence type="ECO:0000256" key="2">
    <source>
        <dbReference type="ARBA" id="ARBA00019577"/>
    </source>
</evidence>
<dbReference type="Pfam" id="PF06320">
    <property type="entry name" value="GCN5L1"/>
    <property type="match status" value="1"/>
</dbReference>
<evidence type="ECO:0000313" key="5">
    <source>
        <dbReference type="Proteomes" id="UP000242875"/>
    </source>
</evidence>
<evidence type="ECO:0000313" key="4">
    <source>
        <dbReference type="EMBL" id="OZJ05491.1"/>
    </source>
</evidence>
<protein>
    <recommendedName>
        <fullName evidence="2">Biogenesis of lysosome-related organelles complex 1 subunit 1</fullName>
    </recommendedName>
</protein>
<dbReference type="GO" id="GO:0031083">
    <property type="term" value="C:BLOC-1 complex"/>
    <property type="evidence" value="ECO:0007669"/>
    <property type="project" value="InterPro"/>
</dbReference>
<dbReference type="InterPro" id="IPR009395">
    <property type="entry name" value="BLOC1S1"/>
</dbReference>
<feature type="region of interest" description="Disordered" evidence="3">
    <location>
        <begin position="1"/>
        <end position="48"/>
    </location>
</feature>
<comment type="similarity">
    <text evidence="1">Belongs to the BLOC1S1 family.</text>
</comment>
<dbReference type="PANTHER" id="PTHR13073:SF0">
    <property type="entry name" value="BIOGENESIS OF LYSOSOME-RELATED ORGANELLES COMPLEX 1 SUBUNIT 1"/>
    <property type="match status" value="1"/>
</dbReference>
<evidence type="ECO:0000256" key="3">
    <source>
        <dbReference type="SAM" id="MobiDB-lite"/>
    </source>
</evidence>
<dbReference type="Proteomes" id="UP000242875">
    <property type="component" value="Unassembled WGS sequence"/>
</dbReference>
<name>A0A261Y4G0_9FUNG</name>
<gene>
    <name evidence="4" type="ORF">BZG36_01886</name>
</gene>
<accession>A0A261Y4G0</accession>